<feature type="domain" description="Protein export membrane protein SecD/SecF C-terminal" evidence="10">
    <location>
        <begin position="129"/>
        <end position="316"/>
    </location>
</feature>
<feature type="transmembrane region" description="Helical" evidence="9">
    <location>
        <begin position="149"/>
        <end position="170"/>
    </location>
</feature>
<dbReference type="HAMAP" id="MF_01464_B">
    <property type="entry name" value="SecF_B"/>
    <property type="match status" value="1"/>
</dbReference>
<evidence type="ECO:0000256" key="6">
    <source>
        <dbReference type="ARBA" id="ARBA00022989"/>
    </source>
</evidence>
<protein>
    <recommendedName>
        <fullName evidence="9">Protein-export membrane protein SecF</fullName>
    </recommendedName>
</protein>
<dbReference type="PRINTS" id="PR01755">
    <property type="entry name" value="SECFTRNLCASE"/>
</dbReference>
<dbReference type="GO" id="GO:0006605">
    <property type="term" value="P:protein targeting"/>
    <property type="evidence" value="ECO:0007669"/>
    <property type="project" value="UniProtKB-UniRule"/>
</dbReference>
<proteinExistence type="inferred from homology"/>
<keyword evidence="12" id="KW-1185">Reference proteome</keyword>
<evidence type="ECO:0000256" key="9">
    <source>
        <dbReference type="HAMAP-Rule" id="MF_01464"/>
    </source>
</evidence>
<evidence type="ECO:0000256" key="2">
    <source>
        <dbReference type="ARBA" id="ARBA00022448"/>
    </source>
</evidence>
<evidence type="ECO:0000256" key="8">
    <source>
        <dbReference type="ARBA" id="ARBA00023136"/>
    </source>
</evidence>
<gene>
    <name evidence="9" type="primary">secF</name>
    <name evidence="11" type="ORF">SAMN02745217_00659</name>
</gene>
<dbReference type="STRING" id="1121345.SAMN02745217_00659"/>
<dbReference type="AlphaFoldDB" id="A0A1M7XZL1"/>
<feature type="transmembrane region" description="Helical" evidence="9">
    <location>
        <begin position="182"/>
        <end position="204"/>
    </location>
</feature>
<comment type="subunit">
    <text evidence="9">Forms a complex with SecD. Part of the essential Sec protein translocation apparatus which comprises SecA, SecYEG and auxiliary proteins SecDF. Other proteins may also be involved.</text>
</comment>
<dbReference type="InterPro" id="IPR022813">
    <property type="entry name" value="SecD/SecF_arch_bac"/>
</dbReference>
<dbReference type="EMBL" id="FRFD01000003">
    <property type="protein sequence ID" value="SHO44604.1"/>
    <property type="molecule type" value="Genomic_DNA"/>
</dbReference>
<evidence type="ECO:0000256" key="1">
    <source>
        <dbReference type="ARBA" id="ARBA00004651"/>
    </source>
</evidence>
<dbReference type="Proteomes" id="UP000184612">
    <property type="component" value="Unassembled WGS sequence"/>
</dbReference>
<keyword evidence="8 9" id="KW-0472">Membrane</keyword>
<feature type="transmembrane region" description="Helical" evidence="9">
    <location>
        <begin position="210"/>
        <end position="229"/>
    </location>
</feature>
<dbReference type="NCBIfam" id="TIGR00966">
    <property type="entry name" value="transloc_SecF"/>
    <property type="match status" value="1"/>
</dbReference>
<keyword evidence="2 9" id="KW-0813">Transport</keyword>
<feature type="transmembrane region" description="Helical" evidence="9">
    <location>
        <begin position="28"/>
        <end position="48"/>
    </location>
</feature>
<reference evidence="11 12" key="1">
    <citation type="submission" date="2016-12" db="EMBL/GenBank/DDBJ databases">
        <authorList>
            <person name="Song W.-J."/>
            <person name="Kurnit D.M."/>
        </authorList>
    </citation>
    <scope>NUCLEOTIDE SEQUENCE [LARGE SCALE GENOMIC DNA]</scope>
    <source>
        <strain evidence="11 12">DSM 12503</strain>
    </source>
</reference>
<comment type="subcellular location">
    <subcellularLocation>
        <location evidence="1 9">Cell membrane</location>
        <topology evidence="1 9">Multi-pass membrane protein</topology>
    </subcellularLocation>
</comment>
<dbReference type="GO" id="GO:0043952">
    <property type="term" value="P:protein transport by the Sec complex"/>
    <property type="evidence" value="ECO:0007669"/>
    <property type="project" value="UniProtKB-UniRule"/>
</dbReference>
<dbReference type="InterPro" id="IPR005665">
    <property type="entry name" value="SecF_bac"/>
</dbReference>
<feature type="transmembrane region" description="Helical" evidence="9">
    <location>
        <begin position="288"/>
        <end position="312"/>
    </location>
</feature>
<evidence type="ECO:0000256" key="7">
    <source>
        <dbReference type="ARBA" id="ARBA00023010"/>
    </source>
</evidence>
<keyword evidence="6 9" id="KW-1133">Transmembrane helix</keyword>
<dbReference type="Gene3D" id="1.20.1640.10">
    <property type="entry name" value="Multidrug efflux transporter AcrB transmembrane domain"/>
    <property type="match status" value="1"/>
</dbReference>
<evidence type="ECO:0000259" key="10">
    <source>
        <dbReference type="Pfam" id="PF02355"/>
    </source>
</evidence>
<accession>A0A1M7XZL1</accession>
<dbReference type="PANTHER" id="PTHR30081">
    <property type="entry name" value="PROTEIN-EXPORT MEMBRANE PROTEIN SEC"/>
    <property type="match status" value="1"/>
</dbReference>
<keyword evidence="5 9" id="KW-0653">Protein transport</keyword>
<dbReference type="RefSeq" id="WP_242952302.1">
    <property type="nucleotide sequence ID" value="NZ_FRFD01000003.1"/>
</dbReference>
<dbReference type="InterPro" id="IPR022645">
    <property type="entry name" value="SecD/SecF_bac"/>
</dbReference>
<dbReference type="GO" id="GO:0065002">
    <property type="term" value="P:intracellular protein transmembrane transport"/>
    <property type="evidence" value="ECO:0007669"/>
    <property type="project" value="UniProtKB-UniRule"/>
</dbReference>
<comment type="similarity">
    <text evidence="9">Belongs to the SecD/SecF family. SecF subfamily.</text>
</comment>
<evidence type="ECO:0000256" key="4">
    <source>
        <dbReference type="ARBA" id="ARBA00022692"/>
    </source>
</evidence>
<dbReference type="GO" id="GO:0005886">
    <property type="term" value="C:plasma membrane"/>
    <property type="evidence" value="ECO:0007669"/>
    <property type="project" value="UniProtKB-SubCell"/>
</dbReference>
<dbReference type="Pfam" id="PF02355">
    <property type="entry name" value="SecD_SecF_C"/>
    <property type="match status" value="1"/>
</dbReference>
<dbReference type="PANTHER" id="PTHR30081:SF8">
    <property type="entry name" value="PROTEIN TRANSLOCASE SUBUNIT SECF"/>
    <property type="match status" value="1"/>
</dbReference>
<feature type="transmembrane region" description="Helical" evidence="9">
    <location>
        <begin position="264"/>
        <end position="282"/>
    </location>
</feature>
<evidence type="ECO:0000256" key="3">
    <source>
        <dbReference type="ARBA" id="ARBA00022475"/>
    </source>
</evidence>
<dbReference type="GO" id="GO:0015450">
    <property type="term" value="F:protein-transporting ATPase activity"/>
    <property type="evidence" value="ECO:0007669"/>
    <property type="project" value="InterPro"/>
</dbReference>
<name>A0A1M7XZL1_9FIRM</name>
<sequence length="325" mass="35939">MINENNMNTTLSVTPTSSKSMHFFNKRYIFFAISLTIMLVGLINLKLFGVQLDIQFKGGAMLKYSFTGDVNAENAADIASDLLGRPVTTQITKDMKTGEQRLVLNIAGNYGVDAKEQVKFDDSLKAKFTDNNLTLAESSMVEPFFGHKFLTNGIIAIVLSFVLVMAYVWFRFKKIGGLSAGVMAIVALIHDVLVVFFTCVVFRIPIGDSFVAVALSIIGYSVNDTIVIYDRIRENHDLHPKLDYETLTDLSISQSITRSLNTNFAVFLSVSLVYIMATLNSLDSIQSFALPMAIGSISGCYSTICIAGPLWVMWQNRKLKKAGSR</sequence>
<keyword evidence="3 9" id="KW-1003">Cell membrane</keyword>
<dbReference type="InterPro" id="IPR048634">
    <property type="entry name" value="SecD_SecF_C"/>
</dbReference>
<dbReference type="SUPFAM" id="SSF82866">
    <property type="entry name" value="Multidrug efflux transporter AcrB transmembrane domain"/>
    <property type="match status" value="1"/>
</dbReference>
<evidence type="ECO:0000313" key="12">
    <source>
        <dbReference type="Proteomes" id="UP000184612"/>
    </source>
</evidence>
<keyword evidence="4 9" id="KW-0812">Transmembrane</keyword>
<organism evidence="11 12">
    <name type="scientific">Anaerocolumna xylanovorans DSM 12503</name>
    <dbReference type="NCBI Taxonomy" id="1121345"/>
    <lineage>
        <taxon>Bacteria</taxon>
        <taxon>Bacillati</taxon>
        <taxon>Bacillota</taxon>
        <taxon>Clostridia</taxon>
        <taxon>Lachnospirales</taxon>
        <taxon>Lachnospiraceae</taxon>
        <taxon>Anaerocolumna</taxon>
    </lineage>
</organism>
<evidence type="ECO:0000313" key="11">
    <source>
        <dbReference type="EMBL" id="SHO44604.1"/>
    </source>
</evidence>
<evidence type="ECO:0000256" key="5">
    <source>
        <dbReference type="ARBA" id="ARBA00022927"/>
    </source>
</evidence>
<keyword evidence="7 9" id="KW-0811">Translocation</keyword>
<comment type="function">
    <text evidence="9">Part of the Sec protein translocase complex. Interacts with the SecYEG preprotein conducting channel. SecDF uses the proton motive force (PMF) to complete protein translocation after the ATP-dependent function of SecA.</text>
</comment>